<keyword evidence="1" id="KW-0732">Signal</keyword>
<feature type="signal peptide" evidence="1">
    <location>
        <begin position="1"/>
        <end position="21"/>
    </location>
</feature>
<dbReference type="InterPro" id="IPR011990">
    <property type="entry name" value="TPR-like_helical_dom_sf"/>
</dbReference>
<dbReference type="Proteomes" id="UP000324159">
    <property type="component" value="Unassembled WGS sequence"/>
</dbReference>
<dbReference type="OrthoDB" id="5491410at2"/>
<gene>
    <name evidence="2" type="ORF">EDC39_112111</name>
</gene>
<dbReference type="Pfam" id="PF14559">
    <property type="entry name" value="TPR_19"/>
    <property type="match status" value="1"/>
</dbReference>
<dbReference type="Gene3D" id="1.25.40.10">
    <property type="entry name" value="Tetratricopeptide repeat domain"/>
    <property type="match status" value="2"/>
</dbReference>
<keyword evidence="3" id="KW-1185">Reference proteome</keyword>
<protein>
    <submittedName>
        <fullName evidence="2">Tetratricopeptide repeat protein</fullName>
    </submittedName>
</protein>
<feature type="chain" id="PRO_5022843227" evidence="1">
    <location>
        <begin position="22"/>
        <end position="292"/>
    </location>
</feature>
<sequence length="292" mass="32937">MPRLLLYTLLLSLCLARPVFAATADDQLGFADRLFSEEDYYRAVTEYKRFLYHFPDHPEAPGALLRMARAYLAGERFEEADRTLEQLAASFPDSPEAVRGALLYAEAAFRRHDYLRARQRYRQAARTYPRLRQQADYRIAWCLIEEEKYADARQLLAPLPGTQATALAAGIDRLQSLPLKSPATAGVLSALLPGAGQVYTGRYRDGAIALALNAAFIFAAVEAFDNDSPVLGGILTFIELGWYGGNIYNAVNNAHKGNRRRLEEERTSLRRRYGLDLEAGPNLGMIRLRWRF</sequence>
<accession>A0A5D3WKJ7</accession>
<evidence type="ECO:0000313" key="3">
    <source>
        <dbReference type="Proteomes" id="UP000324159"/>
    </source>
</evidence>
<organism evidence="2 3">
    <name type="scientific">Geothermobacter ehrlichii</name>
    <dbReference type="NCBI Taxonomy" id="213224"/>
    <lineage>
        <taxon>Bacteria</taxon>
        <taxon>Pseudomonadati</taxon>
        <taxon>Thermodesulfobacteriota</taxon>
        <taxon>Desulfuromonadia</taxon>
        <taxon>Desulfuromonadales</taxon>
        <taxon>Geothermobacteraceae</taxon>
        <taxon>Geothermobacter</taxon>
    </lineage>
</organism>
<reference evidence="2 3" key="1">
    <citation type="submission" date="2019-07" db="EMBL/GenBank/DDBJ databases">
        <title>Genomic Encyclopedia of Type Strains, Phase IV (KMG-IV): sequencing the most valuable type-strain genomes for metagenomic binning, comparative biology and taxonomic classification.</title>
        <authorList>
            <person name="Goeker M."/>
        </authorList>
    </citation>
    <scope>NUCLEOTIDE SEQUENCE [LARGE SCALE GENOMIC DNA]</scope>
    <source>
        <strain evidence="2 3">SS015</strain>
    </source>
</reference>
<proteinExistence type="predicted"/>
<evidence type="ECO:0000256" key="1">
    <source>
        <dbReference type="SAM" id="SignalP"/>
    </source>
</evidence>
<dbReference type="EMBL" id="VNIB01000012">
    <property type="protein sequence ID" value="TYO96823.1"/>
    <property type="molecule type" value="Genomic_DNA"/>
</dbReference>
<name>A0A5D3WKJ7_9BACT</name>
<dbReference type="RefSeq" id="WP_148896664.1">
    <property type="nucleotide sequence ID" value="NZ_VNIB01000012.1"/>
</dbReference>
<comment type="caution">
    <text evidence="2">The sequence shown here is derived from an EMBL/GenBank/DDBJ whole genome shotgun (WGS) entry which is preliminary data.</text>
</comment>
<dbReference type="AlphaFoldDB" id="A0A5D3WKJ7"/>
<dbReference type="SUPFAM" id="SSF48452">
    <property type="entry name" value="TPR-like"/>
    <property type="match status" value="1"/>
</dbReference>
<evidence type="ECO:0000313" key="2">
    <source>
        <dbReference type="EMBL" id="TYO96823.1"/>
    </source>
</evidence>